<keyword evidence="2" id="KW-0539">Nucleus</keyword>
<dbReference type="EMBL" id="JAHDYR010000064">
    <property type="protein sequence ID" value="KAG9390373.1"/>
    <property type="molecule type" value="Genomic_DNA"/>
</dbReference>
<dbReference type="Pfam" id="PF09785">
    <property type="entry name" value="Prp31_C"/>
    <property type="match status" value="1"/>
</dbReference>
<protein>
    <submittedName>
        <fullName evidence="6">Prp31 C terminal domain</fullName>
    </submittedName>
</protein>
<feature type="domain" description="Prp31 C-terminal" evidence="5">
    <location>
        <begin position="317"/>
        <end position="366"/>
    </location>
</feature>
<comment type="subcellular location">
    <subcellularLocation>
        <location evidence="1">Nucleus</location>
    </subcellularLocation>
</comment>
<keyword evidence="3" id="KW-0687">Ribonucleoprotein</keyword>
<evidence type="ECO:0000259" key="5">
    <source>
        <dbReference type="Pfam" id="PF09785"/>
    </source>
</evidence>
<comment type="caution">
    <text evidence="6">The sequence shown here is derived from an EMBL/GenBank/DDBJ whole genome shotgun (WGS) entry which is preliminary data.</text>
</comment>
<reference evidence="6" key="1">
    <citation type="submission" date="2021-05" db="EMBL/GenBank/DDBJ databases">
        <title>A free-living protist that lacks canonical eukaryotic 1 DNA replication and segregation systems.</title>
        <authorList>
            <person name="Salas-Leiva D.E."/>
            <person name="Tromer E.C."/>
            <person name="Curtis B.A."/>
            <person name="Jerlstrom-Hultqvist J."/>
            <person name="Kolisko M."/>
            <person name="Yi Z."/>
            <person name="Salas-Leiva J.S."/>
            <person name="Gallot-Lavallee L."/>
            <person name="Kops G.J.P.L."/>
            <person name="Archibald J.M."/>
            <person name="Simpson A.G.B."/>
            <person name="Roger A.J."/>
        </authorList>
    </citation>
    <scope>NUCLEOTIDE SEQUENCE</scope>
    <source>
        <strain evidence="6">BICM</strain>
    </source>
</reference>
<dbReference type="AlphaFoldDB" id="A0A8J6AQ11"/>
<sequence>MSDFSDIDVDALFDGIEDDSDTEMQKEDELQLHETLDLAAVERLVEESLSSKSSLSSSLSLQRRLRQCLFALQARLIGLISSAIPEYDRLTPPELTPRQFVHLCACYINGRDIDTLIDQGILSEPQAALSRLVVLRAPSTPTPSPLIDNMARFADALEDAVIRLDDWLASETLARYPNIYNFLANPRVASVLASCVQDDEAGRVNPGDGFARRTTGQIKMVGKAYRLSQRRKPQGGVLADIAADIVEENGLDEKKMGNKILTKLANKFKLVAAVDIACTDPEGNFGQKTRDQVLKAFENSLAPNQRITQRQLKIAMPGDKKKHRAGRKYNARRRRTQMTAVRERANRVAFGQGSSYIGEDMGLLGLGIS</sequence>
<evidence type="ECO:0000313" key="7">
    <source>
        <dbReference type="Proteomes" id="UP000717585"/>
    </source>
</evidence>
<proteinExistence type="predicted"/>
<feature type="compositionally biased region" description="Basic residues" evidence="4">
    <location>
        <begin position="320"/>
        <end position="336"/>
    </location>
</feature>
<dbReference type="InterPro" id="IPR027105">
    <property type="entry name" value="Prp31"/>
</dbReference>
<dbReference type="GO" id="GO:0046540">
    <property type="term" value="C:U4/U6 x U5 tri-snRNP complex"/>
    <property type="evidence" value="ECO:0007669"/>
    <property type="project" value="InterPro"/>
</dbReference>
<feature type="region of interest" description="Disordered" evidence="4">
    <location>
        <begin position="316"/>
        <end position="337"/>
    </location>
</feature>
<dbReference type="InterPro" id="IPR019175">
    <property type="entry name" value="Prp31_C"/>
</dbReference>
<evidence type="ECO:0000256" key="3">
    <source>
        <dbReference type="ARBA" id="ARBA00023274"/>
    </source>
</evidence>
<evidence type="ECO:0000256" key="1">
    <source>
        <dbReference type="ARBA" id="ARBA00004123"/>
    </source>
</evidence>
<evidence type="ECO:0000256" key="2">
    <source>
        <dbReference type="ARBA" id="ARBA00023242"/>
    </source>
</evidence>
<dbReference type="PANTHER" id="PTHR13904:SF0">
    <property type="entry name" value="U4_U6 SMALL NUCLEAR RIBONUCLEOPROTEIN PRP31"/>
    <property type="match status" value="1"/>
</dbReference>
<evidence type="ECO:0000313" key="6">
    <source>
        <dbReference type="EMBL" id="KAG9390373.1"/>
    </source>
</evidence>
<dbReference type="GO" id="GO:0000244">
    <property type="term" value="P:spliceosomal tri-snRNP complex assembly"/>
    <property type="evidence" value="ECO:0007669"/>
    <property type="project" value="InterPro"/>
</dbReference>
<dbReference type="GO" id="GO:0071011">
    <property type="term" value="C:precatalytic spliceosome"/>
    <property type="evidence" value="ECO:0007669"/>
    <property type="project" value="TreeGrafter"/>
</dbReference>
<dbReference type="PANTHER" id="PTHR13904">
    <property type="entry name" value="PRE-MRNA SPLICING FACTOR PRP31"/>
    <property type="match status" value="1"/>
</dbReference>
<organism evidence="6 7">
    <name type="scientific">Carpediemonas membranifera</name>
    <dbReference type="NCBI Taxonomy" id="201153"/>
    <lineage>
        <taxon>Eukaryota</taxon>
        <taxon>Metamonada</taxon>
        <taxon>Carpediemonas-like organisms</taxon>
        <taxon>Carpediemonas</taxon>
    </lineage>
</organism>
<evidence type="ECO:0000256" key="4">
    <source>
        <dbReference type="SAM" id="MobiDB-lite"/>
    </source>
</evidence>
<dbReference type="Proteomes" id="UP000717585">
    <property type="component" value="Unassembled WGS sequence"/>
</dbReference>
<gene>
    <name evidence="6" type="ORF">J8273_7722</name>
</gene>
<dbReference type="GO" id="GO:0005687">
    <property type="term" value="C:U4 snRNP"/>
    <property type="evidence" value="ECO:0007669"/>
    <property type="project" value="TreeGrafter"/>
</dbReference>
<keyword evidence="7" id="KW-1185">Reference proteome</keyword>
<accession>A0A8J6AQ11</accession>
<name>A0A8J6AQ11_9EUKA</name>